<comment type="caution">
    <text evidence="1">The sequence shown here is derived from an EMBL/GenBank/DDBJ whole genome shotgun (WGS) entry which is preliminary data.</text>
</comment>
<evidence type="ECO:0000313" key="1">
    <source>
        <dbReference type="EMBL" id="OEL22393.1"/>
    </source>
</evidence>
<dbReference type="AlphaFoldDB" id="A0A1E5VB65"/>
<organism evidence="1 2">
    <name type="scientific">Dichanthelium oligosanthes</name>
    <dbReference type="NCBI Taxonomy" id="888268"/>
    <lineage>
        <taxon>Eukaryota</taxon>
        <taxon>Viridiplantae</taxon>
        <taxon>Streptophyta</taxon>
        <taxon>Embryophyta</taxon>
        <taxon>Tracheophyta</taxon>
        <taxon>Spermatophyta</taxon>
        <taxon>Magnoliopsida</taxon>
        <taxon>Liliopsida</taxon>
        <taxon>Poales</taxon>
        <taxon>Poaceae</taxon>
        <taxon>PACMAD clade</taxon>
        <taxon>Panicoideae</taxon>
        <taxon>Panicodae</taxon>
        <taxon>Paniceae</taxon>
        <taxon>Dichantheliinae</taxon>
        <taxon>Dichanthelium</taxon>
    </lineage>
</organism>
<dbReference type="EMBL" id="LWDX02045470">
    <property type="protein sequence ID" value="OEL22393.1"/>
    <property type="molecule type" value="Genomic_DNA"/>
</dbReference>
<evidence type="ECO:0000313" key="2">
    <source>
        <dbReference type="Proteomes" id="UP000095767"/>
    </source>
</evidence>
<keyword evidence="2" id="KW-1185">Reference proteome</keyword>
<reference evidence="1 2" key="1">
    <citation type="submission" date="2016-09" db="EMBL/GenBank/DDBJ databases">
        <title>The draft genome of Dichanthelium oligosanthes: A C3 panicoid grass species.</title>
        <authorList>
            <person name="Studer A.J."/>
            <person name="Schnable J.C."/>
            <person name="Brutnell T.P."/>
        </authorList>
    </citation>
    <scope>NUCLEOTIDE SEQUENCE [LARGE SCALE GENOMIC DNA]</scope>
    <source>
        <strain evidence="2">cv. Kellogg 1175</strain>
        <tissue evidence="1">Leaf</tissue>
    </source>
</reference>
<sequence>MPQPQPNANAAGPQAIASFKQAQELTRIVTKNYSQPALPTLVINEARDRLASVATTFRYEMGEF</sequence>
<dbReference type="Proteomes" id="UP000095767">
    <property type="component" value="Unassembled WGS sequence"/>
</dbReference>
<protein>
    <submittedName>
        <fullName evidence="1">Uncharacterized protein</fullName>
    </submittedName>
</protein>
<proteinExistence type="predicted"/>
<name>A0A1E5VB65_9POAL</name>
<accession>A0A1E5VB65</accession>
<gene>
    <name evidence="1" type="ORF">BAE44_0016587</name>
</gene>